<dbReference type="EC" id="2.1.1.-" evidence="1"/>
<gene>
    <name evidence="1" type="ORF">ERS007739_03914</name>
</gene>
<dbReference type="EMBL" id="CSBK01002192">
    <property type="protein sequence ID" value="COZ57812.1"/>
    <property type="molecule type" value="Genomic_DNA"/>
</dbReference>
<dbReference type="Proteomes" id="UP000039021">
    <property type="component" value="Unassembled WGS sequence"/>
</dbReference>
<dbReference type="GO" id="GO:0032259">
    <property type="term" value="P:methylation"/>
    <property type="evidence" value="ECO:0007669"/>
    <property type="project" value="UniProtKB-KW"/>
</dbReference>
<evidence type="ECO:0000313" key="1">
    <source>
        <dbReference type="EMBL" id="COZ57812.1"/>
    </source>
</evidence>
<dbReference type="SUPFAM" id="SSF53335">
    <property type="entry name" value="S-adenosyl-L-methionine-dependent methyltransferases"/>
    <property type="match status" value="1"/>
</dbReference>
<sequence>MPVESREGYLQSIVRAAAPGASYFVLVFDRAAIPEGPINAVTEDELRAAVSKYWIIDEIKPARLYARFPAGFAGMPALLDIREEPNGLQSIGGWLLSAHLG</sequence>
<keyword evidence="1" id="KW-0489">Methyltransferase</keyword>
<dbReference type="InterPro" id="IPR029063">
    <property type="entry name" value="SAM-dependent_MTases_sf"/>
</dbReference>
<evidence type="ECO:0000313" key="2">
    <source>
        <dbReference type="Proteomes" id="UP000039021"/>
    </source>
</evidence>
<accession>A0A916P968</accession>
<organism evidence="1 2">
    <name type="scientific">Mycobacterium tuberculosis</name>
    <dbReference type="NCBI Taxonomy" id="1773"/>
    <lineage>
        <taxon>Bacteria</taxon>
        <taxon>Bacillati</taxon>
        <taxon>Actinomycetota</taxon>
        <taxon>Actinomycetes</taxon>
        <taxon>Mycobacteriales</taxon>
        <taxon>Mycobacteriaceae</taxon>
        <taxon>Mycobacterium</taxon>
        <taxon>Mycobacterium tuberculosis complex</taxon>
    </lineage>
</organism>
<dbReference type="AlphaFoldDB" id="A0A916P968"/>
<name>A0A916P968_MYCTX</name>
<reference evidence="2" key="1">
    <citation type="submission" date="2015-03" db="EMBL/GenBank/DDBJ databases">
        <authorList>
            <consortium name="Pathogen Informatics"/>
        </authorList>
    </citation>
    <scope>NUCLEOTIDE SEQUENCE [LARGE SCALE GENOMIC DNA]</scope>
    <source>
        <strain evidence="2">N09902308</strain>
    </source>
</reference>
<keyword evidence="1" id="KW-0808">Transferase</keyword>
<proteinExistence type="predicted"/>
<comment type="caution">
    <text evidence="1">The sequence shown here is derived from an EMBL/GenBank/DDBJ whole genome shotgun (WGS) entry which is preliminary data.</text>
</comment>
<dbReference type="GO" id="GO:0008168">
    <property type="term" value="F:methyltransferase activity"/>
    <property type="evidence" value="ECO:0007669"/>
    <property type="project" value="UniProtKB-KW"/>
</dbReference>
<protein>
    <submittedName>
        <fullName evidence="1">Benzoquinone methyltransferase</fullName>
        <ecNumber evidence="1">2.1.1.-</ecNumber>
    </submittedName>
</protein>